<sequence length="100" mass="11529">MNLIWHLISIFMTVVKHTKRRRCPCLPSSHGLSIIRNLHQLGELPHQFLLKLSKKFGPVMLLKSTVIIVSPETEKQVLRDHDLHWCSSPSLVLDCLQKVI</sequence>
<keyword evidence="4" id="KW-0479">Metal-binding</keyword>
<gene>
    <name evidence="8" type="primary">A07g501860.1_BraROA</name>
    <name evidence="8" type="ORF">IGI04_025930</name>
</gene>
<comment type="similarity">
    <text evidence="2">Belongs to the cytochrome P450 family.</text>
</comment>
<dbReference type="Proteomes" id="UP000823674">
    <property type="component" value="Chromosome A07"/>
</dbReference>
<evidence type="ECO:0000256" key="5">
    <source>
        <dbReference type="ARBA" id="ARBA00023002"/>
    </source>
</evidence>
<dbReference type="PANTHER" id="PTHR47955:SF19">
    <property type="entry name" value="CYTOCHROME P450 71A9-LIKE ISOFORM X1"/>
    <property type="match status" value="1"/>
</dbReference>
<organism evidence="8 9">
    <name type="scientific">Brassica rapa subsp. trilocularis</name>
    <dbReference type="NCBI Taxonomy" id="1813537"/>
    <lineage>
        <taxon>Eukaryota</taxon>
        <taxon>Viridiplantae</taxon>
        <taxon>Streptophyta</taxon>
        <taxon>Embryophyta</taxon>
        <taxon>Tracheophyta</taxon>
        <taxon>Spermatophyta</taxon>
        <taxon>Magnoliopsida</taxon>
        <taxon>eudicotyledons</taxon>
        <taxon>Gunneridae</taxon>
        <taxon>Pentapetalae</taxon>
        <taxon>rosids</taxon>
        <taxon>malvids</taxon>
        <taxon>Brassicales</taxon>
        <taxon>Brassicaceae</taxon>
        <taxon>Brassiceae</taxon>
        <taxon>Brassica</taxon>
    </lineage>
</organism>
<keyword evidence="6" id="KW-0408">Iron</keyword>
<evidence type="ECO:0000256" key="2">
    <source>
        <dbReference type="ARBA" id="ARBA00010617"/>
    </source>
</evidence>
<protein>
    <submittedName>
        <fullName evidence="8">Uncharacterized protein</fullName>
    </submittedName>
</protein>
<evidence type="ECO:0000256" key="3">
    <source>
        <dbReference type="ARBA" id="ARBA00022617"/>
    </source>
</evidence>
<dbReference type="PANTHER" id="PTHR47955">
    <property type="entry name" value="CYTOCHROME P450 FAMILY 71 PROTEIN"/>
    <property type="match status" value="1"/>
</dbReference>
<evidence type="ECO:0000256" key="4">
    <source>
        <dbReference type="ARBA" id="ARBA00022723"/>
    </source>
</evidence>
<name>A0ABQ7KYD9_BRACM</name>
<comment type="caution">
    <text evidence="8">The sequence shown here is derived from an EMBL/GenBank/DDBJ whole genome shotgun (WGS) entry which is preliminary data.</text>
</comment>
<keyword evidence="7" id="KW-0503">Monooxygenase</keyword>
<keyword evidence="9" id="KW-1185">Reference proteome</keyword>
<reference evidence="8 9" key="1">
    <citation type="submission" date="2021-03" db="EMBL/GenBank/DDBJ databases">
        <authorList>
            <person name="King G.J."/>
            <person name="Bancroft I."/>
            <person name="Baten A."/>
            <person name="Bloomfield J."/>
            <person name="Borpatragohain P."/>
            <person name="He Z."/>
            <person name="Irish N."/>
            <person name="Irwin J."/>
            <person name="Liu K."/>
            <person name="Mauleon R.P."/>
            <person name="Moore J."/>
            <person name="Morris R."/>
            <person name="Ostergaard L."/>
            <person name="Wang B."/>
            <person name="Wells R."/>
        </authorList>
    </citation>
    <scope>NUCLEOTIDE SEQUENCE [LARGE SCALE GENOMIC DNA]</scope>
    <source>
        <strain evidence="8">R-o-18</strain>
        <tissue evidence="8">Leaf</tissue>
    </source>
</reference>
<dbReference type="InterPro" id="IPR036396">
    <property type="entry name" value="Cyt_P450_sf"/>
</dbReference>
<proteinExistence type="inferred from homology"/>
<accession>A0ABQ7KYD9</accession>
<evidence type="ECO:0000313" key="8">
    <source>
        <dbReference type="EMBL" id="KAG5378088.1"/>
    </source>
</evidence>
<comment type="cofactor">
    <cofactor evidence="1">
        <name>heme</name>
        <dbReference type="ChEBI" id="CHEBI:30413"/>
    </cofactor>
</comment>
<keyword evidence="3" id="KW-0349">Heme</keyword>
<dbReference type="EMBL" id="JADBGQ010000009">
    <property type="protein sequence ID" value="KAG5378088.1"/>
    <property type="molecule type" value="Genomic_DNA"/>
</dbReference>
<evidence type="ECO:0000256" key="1">
    <source>
        <dbReference type="ARBA" id="ARBA00001971"/>
    </source>
</evidence>
<dbReference type="Gene3D" id="1.10.630.10">
    <property type="entry name" value="Cytochrome P450"/>
    <property type="match status" value="1"/>
</dbReference>
<dbReference type="SUPFAM" id="SSF48264">
    <property type="entry name" value="Cytochrome P450"/>
    <property type="match status" value="1"/>
</dbReference>
<evidence type="ECO:0000256" key="6">
    <source>
        <dbReference type="ARBA" id="ARBA00023004"/>
    </source>
</evidence>
<evidence type="ECO:0000256" key="7">
    <source>
        <dbReference type="ARBA" id="ARBA00023033"/>
    </source>
</evidence>
<evidence type="ECO:0000313" key="9">
    <source>
        <dbReference type="Proteomes" id="UP000823674"/>
    </source>
</evidence>
<keyword evidence="5" id="KW-0560">Oxidoreductase</keyword>